<protein>
    <recommendedName>
        <fullName evidence="1">Putative restriction endonuclease domain-containing protein</fullName>
    </recommendedName>
</protein>
<dbReference type="Pfam" id="PF05685">
    <property type="entry name" value="Uma2"/>
    <property type="match status" value="1"/>
</dbReference>
<evidence type="ECO:0000259" key="1">
    <source>
        <dbReference type="Pfam" id="PF05685"/>
    </source>
</evidence>
<dbReference type="AlphaFoldDB" id="A0A2H3P529"/>
<gene>
    <name evidence="2" type="ORF">CRI93_02450</name>
</gene>
<dbReference type="RefSeq" id="WP_098061007.1">
    <property type="nucleotide sequence ID" value="NZ_PDEP01000001.1"/>
</dbReference>
<dbReference type="InterPro" id="IPR012296">
    <property type="entry name" value="Nuclease_put_TT1808"/>
</dbReference>
<name>A0A2H3P529_9BACT</name>
<dbReference type="OrthoDB" id="9808428at2"/>
<dbReference type="SUPFAM" id="SSF52980">
    <property type="entry name" value="Restriction endonuclease-like"/>
    <property type="match status" value="1"/>
</dbReference>
<dbReference type="Proteomes" id="UP000221024">
    <property type="component" value="Unassembled WGS sequence"/>
</dbReference>
<dbReference type="InterPro" id="IPR011335">
    <property type="entry name" value="Restrct_endonuc-II-like"/>
</dbReference>
<dbReference type="PANTHER" id="PTHR35400:SF1">
    <property type="entry name" value="SLR1083 PROTEIN"/>
    <property type="match status" value="1"/>
</dbReference>
<evidence type="ECO:0000313" key="3">
    <source>
        <dbReference type="Proteomes" id="UP000221024"/>
    </source>
</evidence>
<reference evidence="2 3" key="1">
    <citation type="submission" date="2017-10" db="EMBL/GenBank/DDBJ databases">
        <title>Draft genome of Longimonas halophila.</title>
        <authorList>
            <person name="Goh K.M."/>
            <person name="Shamsir M.S."/>
            <person name="Lim S.W."/>
        </authorList>
    </citation>
    <scope>NUCLEOTIDE SEQUENCE [LARGE SCALE GENOMIC DNA]</scope>
    <source>
        <strain evidence="2 3">KCTC 42399</strain>
    </source>
</reference>
<dbReference type="InterPro" id="IPR008538">
    <property type="entry name" value="Uma2"/>
</dbReference>
<dbReference type="Gene3D" id="3.90.1570.10">
    <property type="entry name" value="tt1808, chain A"/>
    <property type="match status" value="1"/>
</dbReference>
<dbReference type="EMBL" id="PDEP01000001">
    <property type="protein sequence ID" value="PEN09609.1"/>
    <property type="molecule type" value="Genomic_DNA"/>
</dbReference>
<sequence>MEATNPVSPTTKKSAHRWTRAQYEQMIEAGVFTPDQQVELINGSIVPMSPQNSRHAAVTTRLLRLLMDACPEGYHVRSQVPMALGADSEPEPDVMVVPGSNEAYIDAHPTTASLVVEVADTSLAYDREVKRTLYAGHGIPTYWIVNLSSSCVEVYTDPKDDDYAEKRTGSRNDSIPLPFAESDIACSDILPK</sequence>
<evidence type="ECO:0000313" key="2">
    <source>
        <dbReference type="EMBL" id="PEN09609.1"/>
    </source>
</evidence>
<dbReference type="CDD" id="cd06260">
    <property type="entry name" value="DUF820-like"/>
    <property type="match status" value="1"/>
</dbReference>
<feature type="domain" description="Putative restriction endonuclease" evidence="1">
    <location>
        <begin position="21"/>
        <end position="178"/>
    </location>
</feature>
<proteinExistence type="predicted"/>
<organism evidence="2 3">
    <name type="scientific">Longimonas halophila</name>
    <dbReference type="NCBI Taxonomy" id="1469170"/>
    <lineage>
        <taxon>Bacteria</taxon>
        <taxon>Pseudomonadati</taxon>
        <taxon>Rhodothermota</taxon>
        <taxon>Rhodothermia</taxon>
        <taxon>Rhodothermales</taxon>
        <taxon>Salisaetaceae</taxon>
        <taxon>Longimonas</taxon>
    </lineage>
</organism>
<keyword evidence="3" id="KW-1185">Reference proteome</keyword>
<accession>A0A2H3P529</accession>
<comment type="caution">
    <text evidence="2">The sequence shown here is derived from an EMBL/GenBank/DDBJ whole genome shotgun (WGS) entry which is preliminary data.</text>
</comment>
<dbReference type="PANTHER" id="PTHR35400">
    <property type="entry name" value="SLR1083 PROTEIN"/>
    <property type="match status" value="1"/>
</dbReference>